<reference evidence="4" key="1">
    <citation type="submission" date="2012-12" db="EMBL/GenBank/DDBJ databases">
        <authorList>
            <person name="Hellsten U."/>
            <person name="Grimwood J."/>
            <person name="Chapman J.A."/>
            <person name="Shapiro H."/>
            <person name="Aerts A."/>
            <person name="Otillar R.P."/>
            <person name="Terry A.Y."/>
            <person name="Boore J.L."/>
            <person name="Simakov O."/>
            <person name="Marletaz F."/>
            <person name="Cho S.-J."/>
            <person name="Edsinger-Gonzales E."/>
            <person name="Havlak P."/>
            <person name="Kuo D.-H."/>
            <person name="Larsson T."/>
            <person name="Lv J."/>
            <person name="Arendt D."/>
            <person name="Savage R."/>
            <person name="Osoegawa K."/>
            <person name="de Jong P."/>
            <person name="Lindberg D.R."/>
            <person name="Seaver E.C."/>
            <person name="Weisblat D.A."/>
            <person name="Putnam N.H."/>
            <person name="Grigoriev I.V."/>
            <person name="Rokhsar D.S."/>
        </authorList>
    </citation>
    <scope>NUCLEOTIDE SEQUENCE</scope>
</reference>
<reference evidence="3" key="3">
    <citation type="submission" date="2015-06" db="UniProtKB">
        <authorList>
            <consortium name="EnsemblMetazoa"/>
        </authorList>
    </citation>
    <scope>IDENTIFICATION</scope>
</reference>
<sequence length="117" mass="13591">MQAEQHLKLLWNKLVLLEKSDLKLIVPSDVSSSHFFFRSLNDISQRTVAQLLELCVTKMLPNWFNFQRNVLELGTRKFCPNRRTRSKPSSRESLHFSNPDPESTLVTTTPHPQIKSN</sequence>
<dbReference type="KEGG" id="hro:HELRODRAFT_183527"/>
<gene>
    <name evidence="3" type="primary">20209076</name>
    <name evidence="2" type="ORF">HELRODRAFT_183527</name>
</gene>
<dbReference type="CTD" id="20209076"/>
<dbReference type="EMBL" id="AMQM01008836">
    <property type="status" value="NOT_ANNOTATED_CDS"/>
    <property type="molecule type" value="Genomic_DNA"/>
</dbReference>
<protein>
    <submittedName>
        <fullName evidence="2 3">Uncharacterized protein</fullName>
    </submittedName>
</protein>
<dbReference type="AlphaFoldDB" id="T1FJS7"/>
<feature type="compositionally biased region" description="Polar residues" evidence="1">
    <location>
        <begin position="100"/>
        <end position="117"/>
    </location>
</feature>
<dbReference type="GeneID" id="20209076"/>
<accession>T1FJS7</accession>
<evidence type="ECO:0000313" key="2">
    <source>
        <dbReference type="EMBL" id="ESO10497.1"/>
    </source>
</evidence>
<evidence type="ECO:0000313" key="4">
    <source>
        <dbReference type="Proteomes" id="UP000015101"/>
    </source>
</evidence>
<feature type="region of interest" description="Disordered" evidence="1">
    <location>
        <begin position="80"/>
        <end position="117"/>
    </location>
</feature>
<evidence type="ECO:0000256" key="1">
    <source>
        <dbReference type="SAM" id="MobiDB-lite"/>
    </source>
</evidence>
<dbReference type="InParanoid" id="T1FJS7"/>
<proteinExistence type="predicted"/>
<dbReference type="EnsemblMetazoa" id="HelroT183527">
    <property type="protein sequence ID" value="HelroP183527"/>
    <property type="gene ID" value="HelroG183527"/>
</dbReference>
<dbReference type="Proteomes" id="UP000015101">
    <property type="component" value="Unassembled WGS sequence"/>
</dbReference>
<dbReference type="RefSeq" id="XP_009011375.1">
    <property type="nucleotide sequence ID" value="XM_009013127.1"/>
</dbReference>
<evidence type="ECO:0000313" key="3">
    <source>
        <dbReference type="EnsemblMetazoa" id="HelroP183527"/>
    </source>
</evidence>
<dbReference type="HOGENOM" id="CLU_2087394_0_0_1"/>
<organism evidence="3 4">
    <name type="scientific">Helobdella robusta</name>
    <name type="common">Californian leech</name>
    <dbReference type="NCBI Taxonomy" id="6412"/>
    <lineage>
        <taxon>Eukaryota</taxon>
        <taxon>Metazoa</taxon>
        <taxon>Spiralia</taxon>
        <taxon>Lophotrochozoa</taxon>
        <taxon>Annelida</taxon>
        <taxon>Clitellata</taxon>
        <taxon>Hirudinea</taxon>
        <taxon>Rhynchobdellida</taxon>
        <taxon>Glossiphoniidae</taxon>
        <taxon>Helobdella</taxon>
    </lineage>
</organism>
<name>T1FJS7_HELRO</name>
<dbReference type="EMBL" id="KB095859">
    <property type="protein sequence ID" value="ESO10497.1"/>
    <property type="molecule type" value="Genomic_DNA"/>
</dbReference>
<reference evidence="2 4" key="2">
    <citation type="journal article" date="2013" name="Nature">
        <title>Insights into bilaterian evolution from three spiralian genomes.</title>
        <authorList>
            <person name="Simakov O."/>
            <person name="Marletaz F."/>
            <person name="Cho S.J."/>
            <person name="Edsinger-Gonzales E."/>
            <person name="Havlak P."/>
            <person name="Hellsten U."/>
            <person name="Kuo D.H."/>
            <person name="Larsson T."/>
            <person name="Lv J."/>
            <person name="Arendt D."/>
            <person name="Savage R."/>
            <person name="Osoegawa K."/>
            <person name="de Jong P."/>
            <person name="Grimwood J."/>
            <person name="Chapman J.A."/>
            <person name="Shapiro H."/>
            <person name="Aerts A."/>
            <person name="Otillar R.P."/>
            <person name="Terry A.Y."/>
            <person name="Boore J.L."/>
            <person name="Grigoriev I.V."/>
            <person name="Lindberg D.R."/>
            <person name="Seaver E.C."/>
            <person name="Weisblat D.A."/>
            <person name="Putnam N.H."/>
            <person name="Rokhsar D.S."/>
        </authorList>
    </citation>
    <scope>NUCLEOTIDE SEQUENCE</scope>
</reference>
<keyword evidence="4" id="KW-1185">Reference proteome</keyword>